<reference evidence="1 2" key="1">
    <citation type="submission" date="2020-07" db="EMBL/GenBank/DDBJ databases">
        <title>Metarhizium humberi genome.</title>
        <authorList>
            <person name="Lysoe E."/>
        </authorList>
    </citation>
    <scope>NUCLEOTIDE SEQUENCE [LARGE SCALE GENOMIC DNA]</scope>
    <source>
        <strain evidence="1 2">ESALQ1638</strain>
    </source>
</reference>
<protein>
    <submittedName>
        <fullName evidence="1">Uncharacterized protein</fullName>
    </submittedName>
</protein>
<evidence type="ECO:0000313" key="1">
    <source>
        <dbReference type="EMBL" id="KAH0598157.1"/>
    </source>
</evidence>
<name>A0A9P8S8P5_9HYPO</name>
<evidence type="ECO:0000313" key="2">
    <source>
        <dbReference type="Proteomes" id="UP000764110"/>
    </source>
</evidence>
<organism evidence="1 2">
    <name type="scientific">Metarhizium humberi</name>
    <dbReference type="NCBI Taxonomy" id="2596975"/>
    <lineage>
        <taxon>Eukaryota</taxon>
        <taxon>Fungi</taxon>
        <taxon>Dikarya</taxon>
        <taxon>Ascomycota</taxon>
        <taxon>Pezizomycotina</taxon>
        <taxon>Sordariomycetes</taxon>
        <taxon>Hypocreomycetidae</taxon>
        <taxon>Hypocreales</taxon>
        <taxon>Clavicipitaceae</taxon>
        <taxon>Metarhizium</taxon>
    </lineage>
</organism>
<comment type="caution">
    <text evidence="1">The sequence shown here is derived from an EMBL/GenBank/DDBJ whole genome shotgun (WGS) entry which is preliminary data.</text>
</comment>
<gene>
    <name evidence="1" type="ORF">MHUMG1_04529</name>
</gene>
<proteinExistence type="predicted"/>
<accession>A0A9P8S8P5</accession>
<sequence length="205" mass="23172">MFKVRPVPLWQRNIRVTTTTYGVKGLQILYKGQDFNQGVEAIEFWGVWPRRHDSQVVKSPPRFHLSNRGDQPVAWRLIALLEHEQVATGVNFMPWPGTLVSLPPILSAVARLAAVQIKERGPFFEPWYLPSVKEEMPAHGITSFGEVWGAGWAESDNGQREALKNEVRGCALFPAPGFKLEYAQNLENNDKHGDGGEWTTYFALD</sequence>
<dbReference type="AlphaFoldDB" id="A0A9P8S8P5"/>
<dbReference type="Proteomes" id="UP000764110">
    <property type="component" value="Unassembled WGS sequence"/>
</dbReference>
<keyword evidence="2" id="KW-1185">Reference proteome</keyword>
<dbReference type="EMBL" id="JACEFI010000006">
    <property type="protein sequence ID" value="KAH0598157.1"/>
    <property type="molecule type" value="Genomic_DNA"/>
</dbReference>